<dbReference type="PANTHER" id="PTHR24220">
    <property type="entry name" value="IMPORT ATP-BINDING PROTEIN"/>
    <property type="match status" value="1"/>
</dbReference>
<evidence type="ECO:0000256" key="11">
    <source>
        <dbReference type="RuleBase" id="RU365094"/>
    </source>
</evidence>
<dbReference type="InterPro" id="IPR003593">
    <property type="entry name" value="AAA+_ATPase"/>
</dbReference>
<keyword evidence="4 11" id="KW-0132">Cell division</keyword>
<dbReference type="Gene3D" id="3.40.50.300">
    <property type="entry name" value="P-loop containing nucleotide triphosphate hydrolases"/>
    <property type="match status" value="1"/>
</dbReference>
<feature type="domain" description="ABC transporter" evidence="13">
    <location>
        <begin position="2"/>
        <end position="238"/>
    </location>
</feature>
<dbReference type="GO" id="GO:0051301">
    <property type="term" value="P:cell division"/>
    <property type="evidence" value="ECO:0007669"/>
    <property type="project" value="UniProtKB-UniRule"/>
</dbReference>
<name>A0A147EA78_9MICO</name>
<evidence type="ECO:0000256" key="4">
    <source>
        <dbReference type="ARBA" id="ARBA00022618"/>
    </source>
</evidence>
<comment type="caution">
    <text evidence="14">The sequence shown here is derived from an EMBL/GenBank/DDBJ whole genome shotgun (WGS) entry which is preliminary data.</text>
</comment>
<dbReference type="InterPro" id="IPR005286">
    <property type="entry name" value="Cell_div_FtsE"/>
</dbReference>
<dbReference type="SMART" id="SM00382">
    <property type="entry name" value="AAA"/>
    <property type="match status" value="1"/>
</dbReference>
<evidence type="ECO:0000259" key="13">
    <source>
        <dbReference type="PROSITE" id="PS50893"/>
    </source>
</evidence>
<keyword evidence="8 11" id="KW-0131">Cell cycle</keyword>
<evidence type="ECO:0000256" key="1">
    <source>
        <dbReference type="ARBA" id="ARBA00005417"/>
    </source>
</evidence>
<dbReference type="PROSITE" id="PS00211">
    <property type="entry name" value="ABC_TRANSPORTER_1"/>
    <property type="match status" value="1"/>
</dbReference>
<evidence type="ECO:0000313" key="15">
    <source>
        <dbReference type="Proteomes" id="UP000070810"/>
    </source>
</evidence>
<keyword evidence="15" id="KW-1185">Reference proteome</keyword>
<protein>
    <recommendedName>
        <fullName evidence="2 11">Cell division ATP-binding protein FtsE</fullName>
    </recommendedName>
</protein>
<evidence type="ECO:0000256" key="6">
    <source>
        <dbReference type="ARBA" id="ARBA00022840"/>
    </source>
</evidence>
<sequence>MILFENVTKKYRGTAKPALDGIDLRVDRGEFVFIVGASGSGKSSCLRLILREDQPSAGKIHVLGQDLSKISSRKVPYFRRNLGTVFQDFRLLTNKTVYDNVAFTLQVIGKSRGFIQEAVPDTLEMVGLANKAKRFPHELSGGEQQRVAIARAIVNKPAILMADEPTGNLDPATSLGIMQLLRAINAAGTTVVMATHEATFVDIMQQRVVELSQGVVVRDEVGGGYGETASIPIADLSDASVQVLRTSEAVVRAALAPEMLGDTAGSAAVQDAAERDPALVEAAAEVVAAAAPEPEVEEPREPQAPEAERQRGASVFEEPRPFGDDDEDEDIDETVHADGPRGRSIPSFLEPARPLDPVQMAETGSLAEHLGLKRTDDDQTDVGPVR</sequence>
<dbReference type="PANTHER" id="PTHR24220:SF470">
    <property type="entry name" value="CELL DIVISION ATP-BINDING PROTEIN FTSE"/>
    <property type="match status" value="1"/>
</dbReference>
<dbReference type="NCBIfam" id="TIGR02673">
    <property type="entry name" value="FtsE"/>
    <property type="match status" value="1"/>
</dbReference>
<gene>
    <name evidence="11" type="primary">ftsE</name>
    <name evidence="14" type="ORF">NS354_12585</name>
</gene>
<keyword evidence="6 11" id="KW-0067">ATP-binding</keyword>
<accession>A0A147EA78</accession>
<dbReference type="InterPro" id="IPR027417">
    <property type="entry name" value="P-loop_NTPase"/>
</dbReference>
<dbReference type="FunFam" id="3.40.50.300:FF:000056">
    <property type="entry name" value="Cell division ATP-binding protein FtsE"/>
    <property type="match status" value="1"/>
</dbReference>
<feature type="compositionally biased region" description="Basic and acidic residues" evidence="12">
    <location>
        <begin position="297"/>
        <end position="323"/>
    </location>
</feature>
<dbReference type="SUPFAM" id="SSF52540">
    <property type="entry name" value="P-loop containing nucleoside triphosphate hydrolases"/>
    <property type="match status" value="1"/>
</dbReference>
<evidence type="ECO:0000256" key="5">
    <source>
        <dbReference type="ARBA" id="ARBA00022741"/>
    </source>
</evidence>
<dbReference type="GO" id="GO:0005886">
    <property type="term" value="C:plasma membrane"/>
    <property type="evidence" value="ECO:0007669"/>
    <property type="project" value="UniProtKB-SubCell"/>
</dbReference>
<dbReference type="PROSITE" id="PS50893">
    <property type="entry name" value="ABC_TRANSPORTER_2"/>
    <property type="match status" value="1"/>
</dbReference>
<feature type="region of interest" description="Disordered" evidence="12">
    <location>
        <begin position="289"/>
        <end position="386"/>
    </location>
</feature>
<dbReference type="InterPro" id="IPR015854">
    <property type="entry name" value="ABC_transpr_LolD-like"/>
</dbReference>
<dbReference type="GO" id="GO:0016887">
    <property type="term" value="F:ATP hydrolysis activity"/>
    <property type="evidence" value="ECO:0007669"/>
    <property type="project" value="InterPro"/>
</dbReference>
<dbReference type="PATRIC" id="fig|1079994.3.peg.547"/>
<dbReference type="RefSeq" id="WP_058594786.1">
    <property type="nucleotide sequence ID" value="NZ_LDRK01000135.1"/>
</dbReference>
<evidence type="ECO:0000313" key="14">
    <source>
        <dbReference type="EMBL" id="KTR81292.1"/>
    </source>
</evidence>
<evidence type="ECO:0000256" key="7">
    <source>
        <dbReference type="ARBA" id="ARBA00023136"/>
    </source>
</evidence>
<comment type="similarity">
    <text evidence="1 11">Belongs to the ABC transporter superfamily.</text>
</comment>
<evidence type="ECO:0000256" key="9">
    <source>
        <dbReference type="ARBA" id="ARBA00054718"/>
    </source>
</evidence>
<evidence type="ECO:0000256" key="3">
    <source>
        <dbReference type="ARBA" id="ARBA00022475"/>
    </source>
</evidence>
<dbReference type="AlphaFoldDB" id="A0A147EA78"/>
<dbReference type="Proteomes" id="UP000070810">
    <property type="component" value="Unassembled WGS sequence"/>
</dbReference>
<comment type="subunit">
    <text evidence="10 11">Homodimer. Forms a membrane-associated complex with FtsX.</text>
</comment>
<comment type="subcellular location">
    <subcellularLocation>
        <location evidence="11">Cell membrane</location>
        <topology evidence="11">Peripheral membrane protein</topology>
        <orientation evidence="11">Cytoplasmic side</orientation>
    </subcellularLocation>
</comment>
<dbReference type="OrthoDB" id="9802264at2"/>
<dbReference type="GO" id="GO:0022857">
    <property type="term" value="F:transmembrane transporter activity"/>
    <property type="evidence" value="ECO:0007669"/>
    <property type="project" value="TreeGrafter"/>
</dbReference>
<keyword evidence="7 11" id="KW-0472">Membrane</keyword>
<keyword evidence="3 11" id="KW-1003">Cell membrane</keyword>
<reference evidence="14 15" key="1">
    <citation type="journal article" date="2016" name="Front. Microbiol.">
        <title>Genomic Resource of Rice Seed Associated Bacteria.</title>
        <authorList>
            <person name="Midha S."/>
            <person name="Bansal K."/>
            <person name="Sharma S."/>
            <person name="Kumar N."/>
            <person name="Patil P.P."/>
            <person name="Chaudhry V."/>
            <person name="Patil P.B."/>
        </authorList>
    </citation>
    <scope>NUCLEOTIDE SEQUENCE [LARGE SCALE GENOMIC DNA]</scope>
    <source>
        <strain evidence="14 15">NS354</strain>
    </source>
</reference>
<evidence type="ECO:0000256" key="2">
    <source>
        <dbReference type="ARBA" id="ARBA00020019"/>
    </source>
</evidence>
<keyword evidence="5 11" id="KW-0547">Nucleotide-binding</keyword>
<dbReference type="EMBL" id="LDRK01000135">
    <property type="protein sequence ID" value="KTR81292.1"/>
    <property type="molecule type" value="Genomic_DNA"/>
</dbReference>
<dbReference type="Pfam" id="PF00005">
    <property type="entry name" value="ABC_tran"/>
    <property type="match status" value="1"/>
</dbReference>
<evidence type="ECO:0000256" key="12">
    <source>
        <dbReference type="SAM" id="MobiDB-lite"/>
    </source>
</evidence>
<evidence type="ECO:0000256" key="8">
    <source>
        <dbReference type="ARBA" id="ARBA00023306"/>
    </source>
</evidence>
<dbReference type="InterPro" id="IPR003439">
    <property type="entry name" value="ABC_transporter-like_ATP-bd"/>
</dbReference>
<dbReference type="InterPro" id="IPR017871">
    <property type="entry name" value="ABC_transporter-like_CS"/>
</dbReference>
<comment type="function">
    <text evidence="9">Part of the ABC transporter FtsEX involved in cellular division. Has ATPase activity.</text>
</comment>
<organism evidence="14 15">
    <name type="scientific">Leucobacter chromiiresistens</name>
    <dbReference type="NCBI Taxonomy" id="1079994"/>
    <lineage>
        <taxon>Bacteria</taxon>
        <taxon>Bacillati</taxon>
        <taxon>Actinomycetota</taxon>
        <taxon>Actinomycetes</taxon>
        <taxon>Micrococcales</taxon>
        <taxon>Microbacteriaceae</taxon>
        <taxon>Leucobacter</taxon>
    </lineage>
</organism>
<evidence type="ECO:0000256" key="10">
    <source>
        <dbReference type="ARBA" id="ARBA00063837"/>
    </source>
</evidence>
<dbReference type="GO" id="GO:0005524">
    <property type="term" value="F:ATP binding"/>
    <property type="evidence" value="ECO:0007669"/>
    <property type="project" value="UniProtKB-UniRule"/>
</dbReference>
<proteinExistence type="inferred from homology"/>